<gene>
    <name evidence="1" type="ORF">JTE90_008942</name>
</gene>
<dbReference type="EMBL" id="JAFNEN010000327">
    <property type="protein sequence ID" value="KAG8185672.1"/>
    <property type="molecule type" value="Genomic_DNA"/>
</dbReference>
<sequence>MGVPDLDNIDKVNLKRRLRYQQNIRDALRKRFRDEYLGQLIMRPTKNKAKQRVVVGDIVLIENEGTLAFGKSDSNIRRKRWQRQNSSSKNCFW</sequence>
<keyword evidence="2" id="KW-1185">Reference proteome</keyword>
<name>A0AAV6UNJ3_9ARAC</name>
<proteinExistence type="predicted"/>
<dbReference type="AlphaFoldDB" id="A0AAV6UNJ3"/>
<accession>A0AAV6UNJ3</accession>
<evidence type="ECO:0000313" key="2">
    <source>
        <dbReference type="Proteomes" id="UP000827092"/>
    </source>
</evidence>
<evidence type="ECO:0008006" key="3">
    <source>
        <dbReference type="Google" id="ProtNLM"/>
    </source>
</evidence>
<protein>
    <recommendedName>
        <fullName evidence="3">DUF5641 domain-containing protein</fullName>
    </recommendedName>
</protein>
<comment type="caution">
    <text evidence="1">The sequence shown here is derived from an EMBL/GenBank/DDBJ whole genome shotgun (WGS) entry which is preliminary data.</text>
</comment>
<reference evidence="1 2" key="1">
    <citation type="journal article" date="2022" name="Nat. Ecol. Evol.">
        <title>A masculinizing supergene underlies an exaggerated male reproductive morph in a spider.</title>
        <authorList>
            <person name="Hendrickx F."/>
            <person name="De Corte Z."/>
            <person name="Sonet G."/>
            <person name="Van Belleghem S.M."/>
            <person name="Kostlbacher S."/>
            <person name="Vangestel C."/>
        </authorList>
    </citation>
    <scope>NUCLEOTIDE SEQUENCE [LARGE SCALE GENOMIC DNA]</scope>
    <source>
        <strain evidence="1">W744_W776</strain>
    </source>
</reference>
<organism evidence="1 2">
    <name type="scientific">Oedothorax gibbosus</name>
    <dbReference type="NCBI Taxonomy" id="931172"/>
    <lineage>
        <taxon>Eukaryota</taxon>
        <taxon>Metazoa</taxon>
        <taxon>Ecdysozoa</taxon>
        <taxon>Arthropoda</taxon>
        <taxon>Chelicerata</taxon>
        <taxon>Arachnida</taxon>
        <taxon>Araneae</taxon>
        <taxon>Araneomorphae</taxon>
        <taxon>Entelegynae</taxon>
        <taxon>Araneoidea</taxon>
        <taxon>Linyphiidae</taxon>
        <taxon>Erigoninae</taxon>
        <taxon>Oedothorax</taxon>
    </lineage>
</organism>
<evidence type="ECO:0000313" key="1">
    <source>
        <dbReference type="EMBL" id="KAG8185672.1"/>
    </source>
</evidence>
<dbReference type="Proteomes" id="UP000827092">
    <property type="component" value="Unassembled WGS sequence"/>
</dbReference>